<evidence type="ECO:0000313" key="6">
    <source>
        <dbReference type="Proteomes" id="UP000664385"/>
    </source>
</evidence>
<dbReference type="GO" id="GO:0003700">
    <property type="term" value="F:DNA-binding transcription factor activity"/>
    <property type="evidence" value="ECO:0007669"/>
    <property type="project" value="TreeGrafter"/>
</dbReference>
<dbReference type="InterPro" id="IPR000843">
    <property type="entry name" value="HTH_LacI"/>
</dbReference>
<dbReference type="Pfam" id="PF00356">
    <property type="entry name" value="LacI"/>
    <property type="match status" value="1"/>
</dbReference>
<keyword evidence="1" id="KW-0805">Transcription regulation</keyword>
<protein>
    <submittedName>
        <fullName evidence="5">LacI family DNA-binding transcriptional regulator</fullName>
    </submittedName>
</protein>
<dbReference type="PRINTS" id="PR00036">
    <property type="entry name" value="HTHLACI"/>
</dbReference>
<dbReference type="Gene3D" id="1.10.260.40">
    <property type="entry name" value="lambda repressor-like DNA-binding domains"/>
    <property type="match status" value="1"/>
</dbReference>
<dbReference type="CDD" id="cd01392">
    <property type="entry name" value="HTH_LacI"/>
    <property type="match status" value="1"/>
</dbReference>
<keyword evidence="2 5" id="KW-0238">DNA-binding</keyword>
<dbReference type="EMBL" id="JAEMWU010000001">
    <property type="protein sequence ID" value="MBN8205032.1"/>
    <property type="molecule type" value="Genomic_DNA"/>
</dbReference>
<dbReference type="InterPro" id="IPR028082">
    <property type="entry name" value="Peripla_BP_I"/>
</dbReference>
<evidence type="ECO:0000256" key="2">
    <source>
        <dbReference type="ARBA" id="ARBA00023125"/>
    </source>
</evidence>
<evidence type="ECO:0000313" key="5">
    <source>
        <dbReference type="EMBL" id="MBN8205032.1"/>
    </source>
</evidence>
<proteinExistence type="predicted"/>
<evidence type="ECO:0000259" key="4">
    <source>
        <dbReference type="PROSITE" id="PS50932"/>
    </source>
</evidence>
<dbReference type="Proteomes" id="UP000664385">
    <property type="component" value="Unassembled WGS sequence"/>
</dbReference>
<dbReference type="SUPFAM" id="SSF47413">
    <property type="entry name" value="lambda repressor-like DNA-binding domains"/>
    <property type="match status" value="1"/>
</dbReference>
<dbReference type="InterPro" id="IPR010982">
    <property type="entry name" value="Lambda_DNA-bd_dom_sf"/>
</dbReference>
<dbReference type="SMART" id="SM00354">
    <property type="entry name" value="HTH_LACI"/>
    <property type="match status" value="1"/>
</dbReference>
<dbReference type="GO" id="GO:0000976">
    <property type="term" value="F:transcription cis-regulatory region binding"/>
    <property type="evidence" value="ECO:0007669"/>
    <property type="project" value="TreeGrafter"/>
</dbReference>
<organism evidence="5 6">
    <name type="scientific">Microbacterium esteraromaticum</name>
    <dbReference type="NCBI Taxonomy" id="57043"/>
    <lineage>
        <taxon>Bacteria</taxon>
        <taxon>Bacillati</taxon>
        <taxon>Actinomycetota</taxon>
        <taxon>Actinomycetes</taxon>
        <taxon>Micrococcales</taxon>
        <taxon>Microbacteriaceae</taxon>
        <taxon>Microbacterium</taxon>
    </lineage>
</organism>
<evidence type="ECO:0000256" key="1">
    <source>
        <dbReference type="ARBA" id="ARBA00023015"/>
    </source>
</evidence>
<gene>
    <name evidence="5" type="ORF">JF543_03545</name>
</gene>
<dbReference type="PROSITE" id="PS50932">
    <property type="entry name" value="HTH_LACI_2"/>
    <property type="match status" value="1"/>
</dbReference>
<feature type="domain" description="HTH lacI-type" evidence="4">
    <location>
        <begin position="17"/>
        <end position="71"/>
    </location>
</feature>
<dbReference type="RefSeq" id="WP_206822751.1">
    <property type="nucleotide sequence ID" value="NZ_JAEMWU010000001.1"/>
</dbReference>
<sequence>MSSPADPAQRTAHRRAATISDVAELASVSTATVSRVLNGNYPVAAATRDRVMRAVAKLGYAANANARALTRAGTEIIGVVVPEIVDPFFGYLIHGLEQAAAEAGRLLIVATTSGEPEREMALIDRMREQRVDAVIVVSGARDEPSYHRLLAQRAESLEGMGSRLVLCAHPPLPQPSPSRTVAYDNEGGAFAITEHLIGVGHRRIALVGGRRTLPAMRSRLDGYLRALTARGIEIDETLIRMDGFGRHSGRTSTAALLGESTGATAILAVNETIAAGVYEALAEAGLRIPDDMSVAAYDDTPLATDLTPKLTTVHVPLEQLGREALRAALADRDAFSRDPDEVVTLGTYLVHRDSVAAPAH</sequence>
<evidence type="ECO:0000256" key="3">
    <source>
        <dbReference type="ARBA" id="ARBA00023163"/>
    </source>
</evidence>
<dbReference type="CDD" id="cd06267">
    <property type="entry name" value="PBP1_LacI_sugar_binding-like"/>
    <property type="match status" value="1"/>
</dbReference>
<comment type="caution">
    <text evidence="5">The sequence shown here is derived from an EMBL/GenBank/DDBJ whole genome shotgun (WGS) entry which is preliminary data.</text>
</comment>
<reference evidence="5" key="1">
    <citation type="submission" date="2020-12" db="EMBL/GenBank/DDBJ databases">
        <title>PHA producing bacteria isolated from mangrove.</title>
        <authorList>
            <person name="Zheng W."/>
            <person name="Yu S."/>
            <person name="Huang Y."/>
        </authorList>
    </citation>
    <scope>NUCLEOTIDE SEQUENCE</scope>
    <source>
        <strain evidence="5">GN8-5</strain>
    </source>
</reference>
<dbReference type="PANTHER" id="PTHR30146">
    <property type="entry name" value="LACI-RELATED TRANSCRIPTIONAL REPRESSOR"/>
    <property type="match status" value="1"/>
</dbReference>
<dbReference type="PROSITE" id="PS00356">
    <property type="entry name" value="HTH_LACI_1"/>
    <property type="match status" value="1"/>
</dbReference>
<dbReference type="InterPro" id="IPR046335">
    <property type="entry name" value="LacI/GalR-like_sensor"/>
</dbReference>
<name>A0A939DU42_9MICO</name>
<dbReference type="Pfam" id="PF13377">
    <property type="entry name" value="Peripla_BP_3"/>
    <property type="match status" value="1"/>
</dbReference>
<dbReference type="Gene3D" id="3.40.50.2300">
    <property type="match status" value="2"/>
</dbReference>
<dbReference type="PANTHER" id="PTHR30146:SF153">
    <property type="entry name" value="LACTOSE OPERON REPRESSOR"/>
    <property type="match status" value="1"/>
</dbReference>
<keyword evidence="3" id="KW-0804">Transcription</keyword>
<dbReference type="AlphaFoldDB" id="A0A939DU42"/>
<dbReference type="SUPFAM" id="SSF53822">
    <property type="entry name" value="Periplasmic binding protein-like I"/>
    <property type="match status" value="1"/>
</dbReference>
<accession>A0A939DU42</accession>